<sequence>MESARGAARPAQRNPGRTQGRKKGICAPARGGPRGLQRWHRTGHGGSGSRGGRGSNAEPAGARVVCRWRKRGIAPSSPAERRLVGRRRDSRTAGPRRGAEKDRRRTLRRRSARSIHRAEQNQRVPLYQLCLWRRNRRARPFPARGAPAGHLPDLPREDGH</sequence>
<gene>
    <name evidence="2" type="ORF">SDC9_171277</name>
</gene>
<accession>A0A645GJ09</accession>
<feature type="compositionally biased region" description="Basic and acidic residues" evidence="1">
    <location>
        <begin position="79"/>
        <end position="103"/>
    </location>
</feature>
<dbReference type="AlphaFoldDB" id="A0A645GJ09"/>
<feature type="region of interest" description="Disordered" evidence="1">
    <location>
        <begin position="1"/>
        <end position="120"/>
    </location>
</feature>
<dbReference type="EMBL" id="VSSQ01072515">
    <property type="protein sequence ID" value="MPN23884.1"/>
    <property type="molecule type" value="Genomic_DNA"/>
</dbReference>
<comment type="caution">
    <text evidence="2">The sequence shown here is derived from an EMBL/GenBank/DDBJ whole genome shotgun (WGS) entry which is preliminary data.</text>
</comment>
<name>A0A645GJ09_9ZZZZ</name>
<reference evidence="2" key="1">
    <citation type="submission" date="2019-08" db="EMBL/GenBank/DDBJ databases">
        <authorList>
            <person name="Kucharzyk K."/>
            <person name="Murdoch R.W."/>
            <person name="Higgins S."/>
            <person name="Loffler F."/>
        </authorList>
    </citation>
    <scope>NUCLEOTIDE SEQUENCE</scope>
</reference>
<protein>
    <submittedName>
        <fullName evidence="2">Uncharacterized protein</fullName>
    </submittedName>
</protein>
<proteinExistence type="predicted"/>
<evidence type="ECO:0000313" key="2">
    <source>
        <dbReference type="EMBL" id="MPN23884.1"/>
    </source>
</evidence>
<organism evidence="2">
    <name type="scientific">bioreactor metagenome</name>
    <dbReference type="NCBI Taxonomy" id="1076179"/>
    <lineage>
        <taxon>unclassified sequences</taxon>
        <taxon>metagenomes</taxon>
        <taxon>ecological metagenomes</taxon>
    </lineage>
</organism>
<feature type="region of interest" description="Disordered" evidence="1">
    <location>
        <begin position="139"/>
        <end position="160"/>
    </location>
</feature>
<feature type="compositionally biased region" description="Gly residues" evidence="1">
    <location>
        <begin position="44"/>
        <end position="54"/>
    </location>
</feature>
<evidence type="ECO:0000256" key="1">
    <source>
        <dbReference type="SAM" id="MobiDB-lite"/>
    </source>
</evidence>
<feature type="compositionally biased region" description="Basic residues" evidence="1">
    <location>
        <begin position="104"/>
        <end position="115"/>
    </location>
</feature>